<dbReference type="PANTHER" id="PTHR46082:SF6">
    <property type="entry name" value="AAA+ ATPASE DOMAIN-CONTAINING PROTEIN-RELATED"/>
    <property type="match status" value="1"/>
</dbReference>
<evidence type="ECO:0008006" key="5">
    <source>
        <dbReference type="Google" id="ProtNLM"/>
    </source>
</evidence>
<evidence type="ECO:0000313" key="3">
    <source>
        <dbReference type="EMBL" id="KAF2734841.1"/>
    </source>
</evidence>
<feature type="domain" description="NB-ARC" evidence="1">
    <location>
        <begin position="27"/>
        <end position="186"/>
    </location>
</feature>
<dbReference type="Pfam" id="PF00931">
    <property type="entry name" value="NB-ARC"/>
    <property type="match status" value="1"/>
</dbReference>
<dbReference type="InterPro" id="IPR011990">
    <property type="entry name" value="TPR-like_helical_dom_sf"/>
</dbReference>
<dbReference type="InterPro" id="IPR056681">
    <property type="entry name" value="DUF7779"/>
</dbReference>
<sequence>MPPQASATRTIIPFRRNVDFIDHERILQQIHQRCSSLGSRTALVGLGGVGKTQLAIEYAYRVRDESRATWVFWVHASNMARLEQGFRDIADAVELAGRKEPQANVFRLVHDWLRDESKGGWLLVLDSADDAAVFLPVSRYLPPSRHGAVLITSRTERAALCLVEDSDVILIKPMQNGDAQALLHKQLGDDVEQDGTAELAAELEHMPLTLVQAAAYIQKRTPRCSVRQYLDELRQNDERKTSLVNYKTGSLHWDQEARNSIIRTWQISFDHIKKMQESAANLLLLMSFFDRQGIPEILLHDYEKRLEGRNSLRSSEESRENDQDNGVYEVSKLTFEDDIVMLREYSFISPTTTRGAFEMHSLVQVATQRWLKSQGQVERWKQRYIANLCAEFPLGQYENWARCQMLIPHAIAVIDQRPESEESLEEWVLLMYNAAWYTWQRGSAGEAEMSVLSTEVGIRLFSKDDTSTLSSKGMLALANSSKGLWKEMEELEVQVMKTRKRVLGVDHPDTLASMANLALTYRNQNRWEEAEELEGRI</sequence>
<dbReference type="OrthoDB" id="20872at2759"/>
<evidence type="ECO:0000259" key="1">
    <source>
        <dbReference type="Pfam" id="PF00931"/>
    </source>
</evidence>
<dbReference type="SUPFAM" id="SSF52540">
    <property type="entry name" value="P-loop containing nucleoside triphosphate hydrolases"/>
    <property type="match status" value="1"/>
</dbReference>
<dbReference type="GO" id="GO:0043531">
    <property type="term" value="F:ADP binding"/>
    <property type="evidence" value="ECO:0007669"/>
    <property type="project" value="InterPro"/>
</dbReference>
<feature type="domain" description="DUF7779" evidence="2">
    <location>
        <begin position="272"/>
        <end position="372"/>
    </location>
</feature>
<dbReference type="EMBL" id="ML996142">
    <property type="protein sequence ID" value="KAF2734841.1"/>
    <property type="molecule type" value="Genomic_DNA"/>
</dbReference>
<gene>
    <name evidence="3" type="ORF">EJ04DRAFT_436212</name>
</gene>
<dbReference type="Pfam" id="PF13424">
    <property type="entry name" value="TPR_12"/>
    <property type="match status" value="1"/>
</dbReference>
<organism evidence="3 4">
    <name type="scientific">Polyplosphaeria fusca</name>
    <dbReference type="NCBI Taxonomy" id="682080"/>
    <lineage>
        <taxon>Eukaryota</taxon>
        <taxon>Fungi</taxon>
        <taxon>Dikarya</taxon>
        <taxon>Ascomycota</taxon>
        <taxon>Pezizomycotina</taxon>
        <taxon>Dothideomycetes</taxon>
        <taxon>Pleosporomycetidae</taxon>
        <taxon>Pleosporales</taxon>
        <taxon>Tetraplosphaeriaceae</taxon>
        <taxon>Polyplosphaeria</taxon>
    </lineage>
</organism>
<dbReference type="InterPro" id="IPR027417">
    <property type="entry name" value="P-loop_NTPase"/>
</dbReference>
<dbReference type="Proteomes" id="UP000799444">
    <property type="component" value="Unassembled WGS sequence"/>
</dbReference>
<comment type="caution">
    <text evidence="3">The sequence shown here is derived from an EMBL/GenBank/DDBJ whole genome shotgun (WGS) entry which is preliminary data.</text>
</comment>
<dbReference type="Gene3D" id="1.25.40.10">
    <property type="entry name" value="Tetratricopeptide repeat domain"/>
    <property type="match status" value="1"/>
</dbReference>
<evidence type="ECO:0000259" key="2">
    <source>
        <dbReference type="Pfam" id="PF25000"/>
    </source>
</evidence>
<proteinExistence type="predicted"/>
<dbReference type="Gene3D" id="3.40.50.300">
    <property type="entry name" value="P-loop containing nucleotide triphosphate hydrolases"/>
    <property type="match status" value="1"/>
</dbReference>
<dbReference type="PANTHER" id="PTHR46082">
    <property type="entry name" value="ATP/GTP-BINDING PROTEIN-RELATED"/>
    <property type="match status" value="1"/>
</dbReference>
<keyword evidence="4" id="KW-1185">Reference proteome</keyword>
<feature type="non-terminal residue" evidence="3">
    <location>
        <position position="537"/>
    </location>
</feature>
<accession>A0A9P4R1M3</accession>
<dbReference type="InterPro" id="IPR053137">
    <property type="entry name" value="NLR-like"/>
</dbReference>
<evidence type="ECO:0000313" key="4">
    <source>
        <dbReference type="Proteomes" id="UP000799444"/>
    </source>
</evidence>
<name>A0A9P4R1M3_9PLEO</name>
<reference evidence="3" key="1">
    <citation type="journal article" date="2020" name="Stud. Mycol.">
        <title>101 Dothideomycetes genomes: a test case for predicting lifestyles and emergence of pathogens.</title>
        <authorList>
            <person name="Haridas S."/>
            <person name="Albert R."/>
            <person name="Binder M."/>
            <person name="Bloem J."/>
            <person name="Labutti K."/>
            <person name="Salamov A."/>
            <person name="Andreopoulos B."/>
            <person name="Baker S."/>
            <person name="Barry K."/>
            <person name="Bills G."/>
            <person name="Bluhm B."/>
            <person name="Cannon C."/>
            <person name="Castanera R."/>
            <person name="Culley D."/>
            <person name="Daum C."/>
            <person name="Ezra D."/>
            <person name="Gonzalez J."/>
            <person name="Henrissat B."/>
            <person name="Kuo A."/>
            <person name="Liang C."/>
            <person name="Lipzen A."/>
            <person name="Lutzoni F."/>
            <person name="Magnuson J."/>
            <person name="Mondo S."/>
            <person name="Nolan M."/>
            <person name="Ohm R."/>
            <person name="Pangilinan J."/>
            <person name="Park H.-J."/>
            <person name="Ramirez L."/>
            <person name="Alfaro M."/>
            <person name="Sun H."/>
            <person name="Tritt A."/>
            <person name="Yoshinaga Y."/>
            <person name="Zwiers L.-H."/>
            <person name="Turgeon B."/>
            <person name="Goodwin S."/>
            <person name="Spatafora J."/>
            <person name="Crous P."/>
            <person name="Grigoriev I."/>
        </authorList>
    </citation>
    <scope>NUCLEOTIDE SEQUENCE</scope>
    <source>
        <strain evidence="3">CBS 125425</strain>
    </source>
</reference>
<dbReference type="AlphaFoldDB" id="A0A9P4R1M3"/>
<protein>
    <recommendedName>
        <fullName evidence="5">NB-ARC domain-containing protein</fullName>
    </recommendedName>
</protein>
<dbReference type="Pfam" id="PF25000">
    <property type="entry name" value="DUF7779"/>
    <property type="match status" value="1"/>
</dbReference>
<dbReference type="InterPro" id="IPR002182">
    <property type="entry name" value="NB-ARC"/>
</dbReference>